<organism evidence="7 8">
    <name type="scientific">Paucilactobacillus vaccinostercus DSM 20634</name>
    <dbReference type="NCBI Taxonomy" id="1423813"/>
    <lineage>
        <taxon>Bacteria</taxon>
        <taxon>Bacillati</taxon>
        <taxon>Bacillota</taxon>
        <taxon>Bacilli</taxon>
        <taxon>Lactobacillales</taxon>
        <taxon>Lactobacillaceae</taxon>
        <taxon>Paucilactobacillus</taxon>
    </lineage>
</organism>
<dbReference type="InterPro" id="IPR036390">
    <property type="entry name" value="WH_DNA-bd_sf"/>
</dbReference>
<proteinExistence type="inferred from homology"/>
<dbReference type="SUPFAM" id="SSF46785">
    <property type="entry name" value="Winged helix' DNA-binding domain"/>
    <property type="match status" value="1"/>
</dbReference>
<dbReference type="PATRIC" id="fig|1423813.3.peg.175"/>
<keyword evidence="4" id="KW-0804">Transcription</keyword>
<dbReference type="PANTHER" id="PTHR30126:SF40">
    <property type="entry name" value="HTH-TYPE TRANSCRIPTIONAL REGULATOR GLTR"/>
    <property type="match status" value="1"/>
</dbReference>
<dbReference type="InterPro" id="IPR005119">
    <property type="entry name" value="LysR_subst-bd"/>
</dbReference>
<dbReference type="InterPro" id="IPR036388">
    <property type="entry name" value="WH-like_DNA-bd_sf"/>
</dbReference>
<protein>
    <submittedName>
        <fullName evidence="7">LysR family transcriptional regulator</fullName>
    </submittedName>
</protein>
<evidence type="ECO:0000259" key="6">
    <source>
        <dbReference type="Pfam" id="PF03466"/>
    </source>
</evidence>
<keyword evidence="8" id="KW-1185">Reference proteome</keyword>
<evidence type="ECO:0000256" key="3">
    <source>
        <dbReference type="ARBA" id="ARBA00023125"/>
    </source>
</evidence>
<sequence>MDSRLIMTFLRLVKVGQITATARSLGAQSEVVIKQIDQLQKQVGVTLVKYHNIESNVSLTQNGQRFIPIARTYLRLSQDTVDLKETDHYDQLTITSSIDINTGILLTNLTKIMSKDPFVHYTVTNASNDEIYASVRNETVDVGFSYERDIHQNIVLQDIGKDPLVVVTGWQSDYPDVVFARELERTNELYVPWSSSYKEWHARYWDCKIQPLLTTDCAIQLPNYINAANAWAIMPKSFLQTVDRKQIYFRRLYLLEEIPELTLFAIKKEDCLLKQSLIDWFILQIRELSSIPIIL</sequence>
<evidence type="ECO:0000259" key="5">
    <source>
        <dbReference type="Pfam" id="PF00126"/>
    </source>
</evidence>
<dbReference type="OrthoDB" id="63123at2"/>
<feature type="domain" description="HTH lysR-type" evidence="5">
    <location>
        <begin position="4"/>
        <end position="64"/>
    </location>
</feature>
<dbReference type="EMBL" id="AYYY01000061">
    <property type="protein sequence ID" value="KRM60687.1"/>
    <property type="molecule type" value="Genomic_DNA"/>
</dbReference>
<dbReference type="PANTHER" id="PTHR30126">
    <property type="entry name" value="HTH-TYPE TRANSCRIPTIONAL REGULATOR"/>
    <property type="match status" value="1"/>
</dbReference>
<evidence type="ECO:0000256" key="1">
    <source>
        <dbReference type="ARBA" id="ARBA00009437"/>
    </source>
</evidence>
<dbReference type="Pfam" id="PF03466">
    <property type="entry name" value="LysR_substrate"/>
    <property type="match status" value="1"/>
</dbReference>
<dbReference type="STRING" id="1423813.FC26_GL000163"/>
<name>A0A0R2A210_9LACO</name>
<evidence type="ECO:0000313" key="7">
    <source>
        <dbReference type="EMBL" id="KRM60687.1"/>
    </source>
</evidence>
<comment type="caution">
    <text evidence="7">The sequence shown here is derived from an EMBL/GenBank/DDBJ whole genome shotgun (WGS) entry which is preliminary data.</text>
</comment>
<dbReference type="AlphaFoldDB" id="A0A0R2A210"/>
<dbReference type="GO" id="GO:0000976">
    <property type="term" value="F:transcription cis-regulatory region binding"/>
    <property type="evidence" value="ECO:0007669"/>
    <property type="project" value="TreeGrafter"/>
</dbReference>
<dbReference type="RefSeq" id="WP_057779844.1">
    <property type="nucleotide sequence ID" value="NZ_AYYY01000061.1"/>
</dbReference>
<dbReference type="Gene3D" id="1.10.10.10">
    <property type="entry name" value="Winged helix-like DNA-binding domain superfamily/Winged helix DNA-binding domain"/>
    <property type="match status" value="1"/>
</dbReference>
<evidence type="ECO:0000256" key="4">
    <source>
        <dbReference type="ARBA" id="ARBA00023163"/>
    </source>
</evidence>
<dbReference type="SUPFAM" id="SSF53850">
    <property type="entry name" value="Periplasmic binding protein-like II"/>
    <property type="match status" value="1"/>
</dbReference>
<gene>
    <name evidence="7" type="ORF">FC26_GL000163</name>
</gene>
<dbReference type="Pfam" id="PF00126">
    <property type="entry name" value="HTH_1"/>
    <property type="match status" value="1"/>
</dbReference>
<comment type="similarity">
    <text evidence="1">Belongs to the LysR transcriptional regulatory family.</text>
</comment>
<keyword evidence="2" id="KW-0805">Transcription regulation</keyword>
<dbReference type="GO" id="GO:0003700">
    <property type="term" value="F:DNA-binding transcription factor activity"/>
    <property type="evidence" value="ECO:0007669"/>
    <property type="project" value="InterPro"/>
</dbReference>
<evidence type="ECO:0000256" key="2">
    <source>
        <dbReference type="ARBA" id="ARBA00023015"/>
    </source>
</evidence>
<evidence type="ECO:0000313" key="8">
    <source>
        <dbReference type="Proteomes" id="UP000051733"/>
    </source>
</evidence>
<dbReference type="Proteomes" id="UP000051733">
    <property type="component" value="Unassembled WGS sequence"/>
</dbReference>
<dbReference type="InterPro" id="IPR000847">
    <property type="entry name" value="LysR_HTH_N"/>
</dbReference>
<keyword evidence="3" id="KW-0238">DNA-binding</keyword>
<reference evidence="7 8" key="1">
    <citation type="journal article" date="2015" name="Genome Announc.">
        <title>Expanding the biotechnology potential of lactobacilli through comparative genomics of 213 strains and associated genera.</title>
        <authorList>
            <person name="Sun Z."/>
            <person name="Harris H.M."/>
            <person name="McCann A."/>
            <person name="Guo C."/>
            <person name="Argimon S."/>
            <person name="Zhang W."/>
            <person name="Yang X."/>
            <person name="Jeffery I.B."/>
            <person name="Cooney J.C."/>
            <person name="Kagawa T.F."/>
            <person name="Liu W."/>
            <person name="Song Y."/>
            <person name="Salvetti E."/>
            <person name="Wrobel A."/>
            <person name="Rasinkangas P."/>
            <person name="Parkhill J."/>
            <person name="Rea M.C."/>
            <person name="O'Sullivan O."/>
            <person name="Ritari J."/>
            <person name="Douillard F.P."/>
            <person name="Paul Ross R."/>
            <person name="Yang R."/>
            <person name="Briner A.E."/>
            <person name="Felis G.E."/>
            <person name="de Vos W.M."/>
            <person name="Barrangou R."/>
            <person name="Klaenhammer T.R."/>
            <person name="Caufield P.W."/>
            <person name="Cui Y."/>
            <person name="Zhang H."/>
            <person name="O'Toole P.W."/>
        </authorList>
    </citation>
    <scope>NUCLEOTIDE SEQUENCE [LARGE SCALE GENOMIC DNA]</scope>
    <source>
        <strain evidence="7 8">DSM 20634</strain>
    </source>
</reference>
<accession>A0A0R2A210</accession>
<feature type="domain" description="LysR substrate-binding" evidence="6">
    <location>
        <begin position="91"/>
        <end position="285"/>
    </location>
</feature>